<comment type="caution">
    <text evidence="2">The sequence shown here is derived from an EMBL/GenBank/DDBJ whole genome shotgun (WGS) entry which is preliminary data.</text>
</comment>
<gene>
    <name evidence="2" type="ORF">B0T18DRAFT_419061</name>
</gene>
<accession>A0AA40EKC7</accession>
<keyword evidence="3" id="KW-1185">Reference proteome</keyword>
<protein>
    <submittedName>
        <fullName evidence="2">Uncharacterized protein</fullName>
    </submittedName>
</protein>
<dbReference type="AlphaFoldDB" id="A0AA40EKC7"/>
<dbReference type="Proteomes" id="UP001172155">
    <property type="component" value="Unassembled WGS sequence"/>
</dbReference>
<sequence>MSPCPPRQALHRKTSPKTPMNATRRRPFTGYRNLPKNLFPPFPVFPPSSASTTSPAGSMPSPAAAPFLPFPLPSTISLKLPLLPVRDLPLNPQSESAFFSNGVHTAGPLLPRAAAAPIGPAGAGVGTDTDTDTCPSTVVAAESLGVHSVCFCLPCFCWGPALGGKRRAAGAGGGGVESVELRGPPDCCGCGEMDEDEAEEKGNWNCVPVAWAGLRT</sequence>
<feature type="region of interest" description="Disordered" evidence="1">
    <location>
        <begin position="1"/>
        <end position="33"/>
    </location>
</feature>
<name>A0AA40EKC7_9PEZI</name>
<organism evidence="2 3">
    <name type="scientific">Schizothecium vesticola</name>
    <dbReference type="NCBI Taxonomy" id="314040"/>
    <lineage>
        <taxon>Eukaryota</taxon>
        <taxon>Fungi</taxon>
        <taxon>Dikarya</taxon>
        <taxon>Ascomycota</taxon>
        <taxon>Pezizomycotina</taxon>
        <taxon>Sordariomycetes</taxon>
        <taxon>Sordariomycetidae</taxon>
        <taxon>Sordariales</taxon>
        <taxon>Schizotheciaceae</taxon>
        <taxon>Schizothecium</taxon>
    </lineage>
</organism>
<evidence type="ECO:0000256" key="1">
    <source>
        <dbReference type="SAM" id="MobiDB-lite"/>
    </source>
</evidence>
<proteinExistence type="predicted"/>
<evidence type="ECO:0000313" key="2">
    <source>
        <dbReference type="EMBL" id="KAK0740949.1"/>
    </source>
</evidence>
<dbReference type="EMBL" id="JAUKUD010000006">
    <property type="protein sequence ID" value="KAK0740949.1"/>
    <property type="molecule type" value="Genomic_DNA"/>
</dbReference>
<reference evidence="2" key="1">
    <citation type="submission" date="2023-06" db="EMBL/GenBank/DDBJ databases">
        <title>Genome-scale phylogeny and comparative genomics of the fungal order Sordariales.</title>
        <authorList>
            <consortium name="Lawrence Berkeley National Laboratory"/>
            <person name="Hensen N."/>
            <person name="Bonometti L."/>
            <person name="Westerberg I."/>
            <person name="Brannstrom I.O."/>
            <person name="Guillou S."/>
            <person name="Cros-Aarteil S."/>
            <person name="Calhoun S."/>
            <person name="Haridas S."/>
            <person name="Kuo A."/>
            <person name="Mondo S."/>
            <person name="Pangilinan J."/>
            <person name="Riley R."/>
            <person name="LaButti K."/>
            <person name="Andreopoulos B."/>
            <person name="Lipzen A."/>
            <person name="Chen C."/>
            <person name="Yanf M."/>
            <person name="Daum C."/>
            <person name="Ng V."/>
            <person name="Clum A."/>
            <person name="Steindorff A."/>
            <person name="Ohm R."/>
            <person name="Martin F."/>
            <person name="Silar P."/>
            <person name="Natvig D."/>
            <person name="Lalanne C."/>
            <person name="Gautier V."/>
            <person name="Ament-velasquez S.L."/>
            <person name="Kruys A."/>
            <person name="Hutchinson M.I."/>
            <person name="Powell A.J."/>
            <person name="Barry K."/>
            <person name="Miller A.N."/>
            <person name="Grigoriev I.V."/>
            <person name="Debuchy R."/>
            <person name="Gladieux P."/>
            <person name="Thoren M.H."/>
            <person name="Johannesson H."/>
        </authorList>
    </citation>
    <scope>NUCLEOTIDE SEQUENCE</scope>
    <source>
        <strain evidence="2">SMH3187-1</strain>
    </source>
</reference>
<evidence type="ECO:0000313" key="3">
    <source>
        <dbReference type="Proteomes" id="UP001172155"/>
    </source>
</evidence>